<dbReference type="EMBL" id="JACIGW010000003">
    <property type="protein sequence ID" value="MBB4349348.1"/>
    <property type="molecule type" value="Genomic_DNA"/>
</dbReference>
<evidence type="ECO:0000313" key="7">
    <source>
        <dbReference type="Proteomes" id="UP000576087"/>
    </source>
</evidence>
<dbReference type="Pfam" id="PF10617">
    <property type="entry name" value="DUF2474"/>
    <property type="match status" value="1"/>
</dbReference>
<feature type="transmembrane region" description="Helical" evidence="1">
    <location>
        <begin position="14"/>
        <end position="38"/>
    </location>
</feature>
<evidence type="ECO:0008006" key="8">
    <source>
        <dbReference type="Google" id="ProtNLM"/>
    </source>
</evidence>
<keyword evidence="1" id="KW-0472">Membrane</keyword>
<protein>
    <recommendedName>
        <fullName evidence="8">DUF2474 domain-containing protein</fullName>
    </recommendedName>
</protein>
<evidence type="ECO:0000313" key="5">
    <source>
        <dbReference type="Proteomes" id="UP000520770"/>
    </source>
</evidence>
<dbReference type="InterPro" id="IPR018895">
    <property type="entry name" value="DUF2474"/>
</dbReference>
<proteinExistence type="predicted"/>
<keyword evidence="6" id="KW-1185">Reference proteome</keyword>
<dbReference type="Proteomes" id="UP000576087">
    <property type="component" value="Unassembled WGS sequence"/>
</dbReference>
<comment type="caution">
    <text evidence="3">The sequence shown here is derived from an EMBL/GenBank/DDBJ whole genome shotgun (WGS) entry which is preliminary data.</text>
</comment>
<reference evidence="5 6" key="1">
    <citation type="submission" date="2020-08" db="EMBL/GenBank/DDBJ databases">
        <title>Genomic Encyclopedia of Type Strains, Phase IV (KMG-V): Genome sequencing to study the core and pangenomes of soil and plant-associated prokaryotes.</title>
        <authorList>
            <person name="Whitman W."/>
        </authorList>
    </citation>
    <scope>NUCLEOTIDE SEQUENCE [LARGE SCALE GENOMIC DNA]</scope>
    <source>
        <strain evidence="3 6">SEMIA 444</strain>
        <strain evidence="2 5">SEMIA 448</strain>
        <strain evidence="4 7">SEMIA 452</strain>
    </source>
</reference>
<organism evidence="3 6">
    <name type="scientific">Aliirhizobium cellulosilyticum</name>
    <dbReference type="NCBI Taxonomy" id="393664"/>
    <lineage>
        <taxon>Bacteria</taxon>
        <taxon>Pseudomonadati</taxon>
        <taxon>Pseudomonadota</taxon>
        <taxon>Alphaproteobacteria</taxon>
        <taxon>Hyphomicrobiales</taxon>
        <taxon>Rhizobiaceae</taxon>
        <taxon>Aliirhizobium</taxon>
    </lineage>
</organism>
<keyword evidence="1" id="KW-1133">Transmembrane helix</keyword>
<evidence type="ECO:0000313" key="6">
    <source>
        <dbReference type="Proteomes" id="UP000524535"/>
    </source>
</evidence>
<dbReference type="EMBL" id="JACIHM010000003">
    <property type="protein sequence ID" value="MBB4447062.1"/>
    <property type="molecule type" value="Genomic_DNA"/>
</dbReference>
<name>A0A7W6THF1_9HYPH</name>
<dbReference type="Proteomes" id="UP000520770">
    <property type="component" value="Unassembled WGS sequence"/>
</dbReference>
<sequence>MTSKTQSYEPLRRVGWMIAIWVLSVVCLGVFAMAFRFLMSLAGLTS</sequence>
<dbReference type="AlphaFoldDB" id="A0A7W6THF1"/>
<evidence type="ECO:0000313" key="4">
    <source>
        <dbReference type="EMBL" id="MBB4447062.1"/>
    </source>
</evidence>
<evidence type="ECO:0000256" key="1">
    <source>
        <dbReference type="SAM" id="Phobius"/>
    </source>
</evidence>
<evidence type="ECO:0000313" key="3">
    <source>
        <dbReference type="EMBL" id="MBB4412430.1"/>
    </source>
</evidence>
<evidence type="ECO:0000313" key="2">
    <source>
        <dbReference type="EMBL" id="MBB4349348.1"/>
    </source>
</evidence>
<gene>
    <name evidence="3" type="ORF">GGE31_002943</name>
    <name evidence="2" type="ORF">GGE33_003110</name>
    <name evidence="4" type="ORF">GGE35_002884</name>
</gene>
<dbReference type="Proteomes" id="UP000524535">
    <property type="component" value="Unassembled WGS sequence"/>
</dbReference>
<dbReference type="RefSeq" id="WP_183824441.1">
    <property type="nucleotide sequence ID" value="NZ_JACIGW010000003.1"/>
</dbReference>
<accession>A0A7W6THF1</accession>
<keyword evidence="1" id="KW-0812">Transmembrane</keyword>
<dbReference type="EMBL" id="JACIGY010000003">
    <property type="protein sequence ID" value="MBB4412430.1"/>
    <property type="molecule type" value="Genomic_DNA"/>
</dbReference>